<dbReference type="InterPro" id="IPR005312">
    <property type="entry name" value="DUF1759"/>
</dbReference>
<dbReference type="VEuPathDB" id="VectorBase:PPAI008387"/>
<evidence type="ECO:0000313" key="1">
    <source>
        <dbReference type="EnsemblMetazoa" id="PPAI008387-PA"/>
    </source>
</evidence>
<sequence>MPANASKQTRANYKGQLTIAKRQIESYIADEVSQDDLVDLMTLKENIDRIEAKYQTVQEKIILDADEDEEEQEVDELNCFLTDCAETANRAARLINAAKTNAQHATGGTAASALETSDLKTLVMNVSSHLEKQQAALVSLVEVHKSEMTMLGQSSRNSGPSPGEALRVVDHLAICDENYPVAWELLEDQYEDKLCIVNAHIDDFLGQAPVTKPSAQSIRKLQTMSSSILQALQALNVTERDPWLINMTLKKLDNETQMLWSQQVMGRLAKWGEFSKFLQGRYKSLETCASNQSKSQPSHDPKPTRAKCSVTN</sequence>
<reference evidence="1" key="1">
    <citation type="submission" date="2022-08" db="UniProtKB">
        <authorList>
            <consortium name="EnsemblMetazoa"/>
        </authorList>
    </citation>
    <scope>IDENTIFICATION</scope>
    <source>
        <strain evidence="1">Israel</strain>
    </source>
</reference>
<dbReference type="EMBL" id="AJVK01034997">
    <property type="status" value="NOT_ANNOTATED_CDS"/>
    <property type="molecule type" value="Genomic_DNA"/>
</dbReference>
<protein>
    <submittedName>
        <fullName evidence="1">Uncharacterized protein</fullName>
    </submittedName>
</protein>
<organism evidence="1 2">
    <name type="scientific">Phlebotomus papatasi</name>
    <name type="common">Sandfly</name>
    <dbReference type="NCBI Taxonomy" id="29031"/>
    <lineage>
        <taxon>Eukaryota</taxon>
        <taxon>Metazoa</taxon>
        <taxon>Ecdysozoa</taxon>
        <taxon>Arthropoda</taxon>
        <taxon>Hexapoda</taxon>
        <taxon>Insecta</taxon>
        <taxon>Pterygota</taxon>
        <taxon>Neoptera</taxon>
        <taxon>Endopterygota</taxon>
        <taxon>Diptera</taxon>
        <taxon>Nematocera</taxon>
        <taxon>Psychodoidea</taxon>
        <taxon>Psychodidae</taxon>
        <taxon>Phlebotomus</taxon>
        <taxon>Phlebotomus</taxon>
    </lineage>
</organism>
<dbReference type="Proteomes" id="UP000092462">
    <property type="component" value="Unassembled WGS sequence"/>
</dbReference>
<dbReference type="AlphaFoldDB" id="A0A1B0DJG3"/>
<evidence type="ECO:0000313" key="2">
    <source>
        <dbReference type="Proteomes" id="UP000092462"/>
    </source>
</evidence>
<proteinExistence type="predicted"/>
<name>A0A1B0DJG3_PHLPP</name>
<dbReference type="VEuPathDB" id="VectorBase:PPAPM1_004693"/>
<dbReference type="EnsemblMetazoa" id="PPAI008387-RA">
    <property type="protein sequence ID" value="PPAI008387-PA"/>
    <property type="gene ID" value="PPAI008387"/>
</dbReference>
<keyword evidence="2" id="KW-1185">Reference proteome</keyword>
<dbReference type="Pfam" id="PF03564">
    <property type="entry name" value="DUF1759"/>
    <property type="match status" value="1"/>
</dbReference>
<accession>A0A1B0DJG3</accession>